<keyword evidence="3" id="KW-1185">Reference proteome</keyword>
<feature type="domain" description="Bifunctional inhibitor/plant lipid transfer protein/seed storage helical" evidence="1">
    <location>
        <begin position="20"/>
        <end position="88"/>
    </location>
</feature>
<gene>
    <name evidence="2" type="ORF">ZOSMA_27G00650</name>
</gene>
<dbReference type="CDD" id="cd00010">
    <property type="entry name" value="AAI_LTSS"/>
    <property type="match status" value="1"/>
</dbReference>
<evidence type="ECO:0000313" key="2">
    <source>
        <dbReference type="EMBL" id="KMZ67018.1"/>
    </source>
</evidence>
<organism evidence="2 3">
    <name type="scientific">Zostera marina</name>
    <name type="common">Eelgrass</name>
    <dbReference type="NCBI Taxonomy" id="29655"/>
    <lineage>
        <taxon>Eukaryota</taxon>
        <taxon>Viridiplantae</taxon>
        <taxon>Streptophyta</taxon>
        <taxon>Embryophyta</taxon>
        <taxon>Tracheophyta</taxon>
        <taxon>Spermatophyta</taxon>
        <taxon>Magnoliopsida</taxon>
        <taxon>Liliopsida</taxon>
        <taxon>Zosteraceae</taxon>
        <taxon>Zostera</taxon>
    </lineage>
</organism>
<dbReference type="AlphaFoldDB" id="A0A0K9PD79"/>
<proteinExistence type="predicted"/>
<accession>A0A0K9PD79</accession>
<evidence type="ECO:0000259" key="1">
    <source>
        <dbReference type="Pfam" id="PF14368"/>
    </source>
</evidence>
<dbReference type="Gene3D" id="1.10.110.10">
    <property type="entry name" value="Plant lipid-transfer and hydrophobic proteins"/>
    <property type="match status" value="1"/>
</dbReference>
<dbReference type="OrthoDB" id="1882492at2759"/>
<sequence>MLERRVLRNHPRRRMQRSGETGIGKCFGYIMGKENPAPRECCSQVAGVMSTKIACLCLSIKGAFEDDQTGGVSFYNALQIGNSCKIDGLDPTNCIAILDLKPKDPLYGNITNPPVPAAITSGGFGNRNSHAGVILSATLFGILLSLF</sequence>
<dbReference type="InterPro" id="IPR016140">
    <property type="entry name" value="Bifunc_inhib/LTP/seed_store"/>
</dbReference>
<dbReference type="Proteomes" id="UP000036987">
    <property type="component" value="Unassembled WGS sequence"/>
</dbReference>
<evidence type="ECO:0000313" key="3">
    <source>
        <dbReference type="Proteomes" id="UP000036987"/>
    </source>
</evidence>
<protein>
    <submittedName>
        <fullName evidence="2">Lipid tranfer protein</fullName>
    </submittedName>
</protein>
<reference evidence="3" key="1">
    <citation type="journal article" date="2016" name="Nature">
        <title>The genome of the seagrass Zostera marina reveals angiosperm adaptation to the sea.</title>
        <authorList>
            <person name="Olsen J.L."/>
            <person name="Rouze P."/>
            <person name="Verhelst B."/>
            <person name="Lin Y.-C."/>
            <person name="Bayer T."/>
            <person name="Collen J."/>
            <person name="Dattolo E."/>
            <person name="De Paoli E."/>
            <person name="Dittami S."/>
            <person name="Maumus F."/>
            <person name="Michel G."/>
            <person name="Kersting A."/>
            <person name="Lauritano C."/>
            <person name="Lohaus R."/>
            <person name="Toepel M."/>
            <person name="Tonon T."/>
            <person name="Vanneste K."/>
            <person name="Amirebrahimi M."/>
            <person name="Brakel J."/>
            <person name="Bostroem C."/>
            <person name="Chovatia M."/>
            <person name="Grimwood J."/>
            <person name="Jenkins J.W."/>
            <person name="Jueterbock A."/>
            <person name="Mraz A."/>
            <person name="Stam W.T."/>
            <person name="Tice H."/>
            <person name="Bornberg-Bauer E."/>
            <person name="Green P.J."/>
            <person name="Pearson G.A."/>
            <person name="Procaccini G."/>
            <person name="Duarte C.M."/>
            <person name="Schmutz J."/>
            <person name="Reusch T.B.H."/>
            <person name="Van de Peer Y."/>
        </authorList>
    </citation>
    <scope>NUCLEOTIDE SEQUENCE [LARGE SCALE GENOMIC DNA]</scope>
    <source>
        <strain evidence="3">cv. Finnish</strain>
    </source>
</reference>
<comment type="caution">
    <text evidence="2">The sequence shown here is derived from an EMBL/GenBank/DDBJ whole genome shotgun (WGS) entry which is preliminary data.</text>
</comment>
<dbReference type="EMBL" id="LFYR01000932">
    <property type="protein sequence ID" value="KMZ67018.1"/>
    <property type="molecule type" value="Genomic_DNA"/>
</dbReference>
<name>A0A0K9PD79_ZOSMR</name>
<dbReference type="InterPro" id="IPR036312">
    <property type="entry name" value="Bifun_inhib/LTP/seed_sf"/>
</dbReference>
<dbReference type="SUPFAM" id="SSF47699">
    <property type="entry name" value="Bifunctional inhibitor/lipid-transfer protein/seed storage 2S albumin"/>
    <property type="match status" value="1"/>
</dbReference>
<dbReference type="Pfam" id="PF14368">
    <property type="entry name" value="LTP_2"/>
    <property type="match status" value="1"/>
</dbReference>